<dbReference type="Pfam" id="PF22691">
    <property type="entry name" value="Thiolase_C_1"/>
    <property type="match status" value="1"/>
</dbReference>
<feature type="domain" description="Thiolase C-terminal" evidence="1">
    <location>
        <begin position="245"/>
        <end position="388"/>
    </location>
</feature>
<dbReference type="GO" id="GO:0003988">
    <property type="term" value="F:acetyl-CoA C-acyltransferase activity"/>
    <property type="evidence" value="ECO:0007669"/>
    <property type="project" value="UniProtKB-ARBA"/>
</dbReference>
<dbReference type="EMBL" id="CP035503">
    <property type="protein sequence ID" value="QDL38571.1"/>
    <property type="molecule type" value="Genomic_DNA"/>
</dbReference>
<proteinExistence type="predicted"/>
<dbReference type="SUPFAM" id="SSF53901">
    <property type="entry name" value="Thiolase-like"/>
    <property type="match status" value="2"/>
</dbReference>
<dbReference type="PANTHER" id="PTHR42870">
    <property type="entry name" value="ACETYL-COA C-ACETYLTRANSFERASE"/>
    <property type="match status" value="1"/>
</dbReference>
<dbReference type="KEGG" id="rhf:EUB48_15710"/>
<dbReference type="CDD" id="cd00829">
    <property type="entry name" value="SCP-x_thiolase"/>
    <property type="match status" value="1"/>
</dbReference>
<sequence>MKTPASLKNKIAIVGVGESDIGKVPNMTGLGLNAQAAKRALDESGLKVSDIDGVLTAYSFTEPYFMLGSVLCEYLGVKPRFNASVVSGGASPAVMLKHAAEAIASGQAETILVCAGENRATGLTRDAALSALLAVGHPYFEQPYGGSIPGYYAMIAQRHMHVYGTKREQLAHVAVNTRAHALRHPNAHMKRAITLEQVLEAKPIADPLGMLDCCLISDAGGAFIVTSAERARDLKSKPVYLQGIGEYHTHEHLMCAPSLTEFGATESGKTAYQMAGLGPQDVDVAQLYDCFTIVPIIELEELGFVKPGEGGAFFAEGHARIGGKLPVNTHGGMLSHAHAGAAGGLFGIVEAVRQLRGGLGERQVQGAEVALVHNEGGILSSHCTLILANDKG</sequence>
<dbReference type="OrthoDB" id="9790314at2"/>
<evidence type="ECO:0000313" key="3">
    <source>
        <dbReference type="Proteomes" id="UP000316798"/>
    </source>
</evidence>
<keyword evidence="3" id="KW-1185">Reference proteome</keyword>
<dbReference type="InterPro" id="IPR002155">
    <property type="entry name" value="Thiolase"/>
</dbReference>
<accession>A0A515DDS3</accession>
<dbReference type="Gene3D" id="3.40.47.10">
    <property type="match status" value="1"/>
</dbReference>
<dbReference type="Proteomes" id="UP000316798">
    <property type="component" value="Chromosome"/>
</dbReference>
<dbReference type="AlphaFoldDB" id="A0A515DDS3"/>
<dbReference type="InterPro" id="IPR016039">
    <property type="entry name" value="Thiolase-like"/>
</dbReference>
<dbReference type="PIRSF" id="PIRSF000429">
    <property type="entry name" value="Ac-CoA_Ac_transf"/>
    <property type="match status" value="1"/>
</dbReference>
<dbReference type="RefSeq" id="WP_142820011.1">
    <property type="nucleotide sequence ID" value="NZ_CP035503.1"/>
</dbReference>
<evidence type="ECO:0000259" key="1">
    <source>
        <dbReference type="Pfam" id="PF22691"/>
    </source>
</evidence>
<dbReference type="InterPro" id="IPR055140">
    <property type="entry name" value="Thiolase_C_2"/>
</dbReference>
<reference evidence="2 3" key="1">
    <citation type="submission" date="2019-01" db="EMBL/GenBank/DDBJ databases">
        <title>Genomic insights into a novel species Rhodoferax sp.</title>
        <authorList>
            <person name="Jin L."/>
        </authorList>
    </citation>
    <scope>NUCLEOTIDE SEQUENCE [LARGE SCALE GENOMIC DNA]</scope>
    <source>
        <strain evidence="2 3">CHu59-6-5</strain>
    </source>
</reference>
<organism evidence="2 3">
    <name type="scientific">Rhodoferax sediminis</name>
    <dbReference type="NCBI Taxonomy" id="2509614"/>
    <lineage>
        <taxon>Bacteria</taxon>
        <taxon>Pseudomonadati</taxon>
        <taxon>Pseudomonadota</taxon>
        <taxon>Betaproteobacteria</taxon>
        <taxon>Burkholderiales</taxon>
        <taxon>Comamonadaceae</taxon>
        <taxon>Rhodoferax</taxon>
    </lineage>
</organism>
<dbReference type="PANTHER" id="PTHR42870:SF1">
    <property type="entry name" value="NON-SPECIFIC LIPID-TRANSFER PROTEIN-LIKE 2"/>
    <property type="match status" value="1"/>
</dbReference>
<gene>
    <name evidence="2" type="ORF">EUB48_15710</name>
</gene>
<name>A0A515DDS3_9BURK</name>
<evidence type="ECO:0000313" key="2">
    <source>
        <dbReference type="EMBL" id="QDL38571.1"/>
    </source>
</evidence>
<protein>
    <submittedName>
        <fullName evidence="2">Thiolase family protein</fullName>
    </submittedName>
</protein>